<name>A0ACA9LHA3_9GLOM</name>
<dbReference type="EMBL" id="CAJVPU010004289">
    <property type="protein sequence ID" value="CAG8530754.1"/>
    <property type="molecule type" value="Genomic_DNA"/>
</dbReference>
<dbReference type="Proteomes" id="UP000789702">
    <property type="component" value="Unassembled WGS sequence"/>
</dbReference>
<gene>
    <name evidence="1" type="ORF">DHETER_LOCUS4354</name>
</gene>
<keyword evidence="2" id="KW-1185">Reference proteome</keyword>
<organism evidence="1 2">
    <name type="scientific">Dentiscutata heterogama</name>
    <dbReference type="NCBI Taxonomy" id="1316150"/>
    <lineage>
        <taxon>Eukaryota</taxon>
        <taxon>Fungi</taxon>
        <taxon>Fungi incertae sedis</taxon>
        <taxon>Mucoromycota</taxon>
        <taxon>Glomeromycotina</taxon>
        <taxon>Glomeromycetes</taxon>
        <taxon>Diversisporales</taxon>
        <taxon>Gigasporaceae</taxon>
        <taxon>Dentiscutata</taxon>
    </lineage>
</organism>
<protein>
    <submittedName>
        <fullName evidence="1">6368_t:CDS:1</fullName>
    </submittedName>
</protein>
<reference evidence="1" key="1">
    <citation type="submission" date="2021-06" db="EMBL/GenBank/DDBJ databases">
        <authorList>
            <person name="Kallberg Y."/>
            <person name="Tangrot J."/>
            <person name="Rosling A."/>
        </authorList>
    </citation>
    <scope>NUCLEOTIDE SEQUENCE</scope>
    <source>
        <strain evidence="1">IL203A</strain>
    </source>
</reference>
<evidence type="ECO:0000313" key="2">
    <source>
        <dbReference type="Proteomes" id="UP000789702"/>
    </source>
</evidence>
<comment type="caution">
    <text evidence="1">The sequence shown here is derived from an EMBL/GenBank/DDBJ whole genome shotgun (WGS) entry which is preliminary data.</text>
</comment>
<sequence>MPEHIHCPVMSVMRQQEIMYMSCKLCYGKLVSPTREKGLEQHKYNKQDAKNYKHKGNARIYVDKGLFTCTRCCVAYEASDILHRYRLCIVIPVNNYLQKVTIFGDSFDSIFGCSATKFQEFKEQLLLDLDPRELNFLIFSALEWILAGEIYTFTFSHEQWHLFKKSQVQSNSDKNNTSIVASQSQKIDERLFERLDNELKEVIVDNTYGLTHEELYSDGSKGLSHTKFIHELDHDVSDILFVELSDHFDLDLFRSQTYFQDSGVLTEFYSQDWSDQENLDDMLNWDPPENCNFSHDNLIRVSFNSTPSSLSPYSFNVYNSPFDKSSNHSFDKHGDIVTENSFDD</sequence>
<accession>A0ACA9LHA3</accession>
<evidence type="ECO:0000313" key="1">
    <source>
        <dbReference type="EMBL" id="CAG8530754.1"/>
    </source>
</evidence>
<proteinExistence type="predicted"/>